<dbReference type="EMBL" id="CM042028">
    <property type="protein sequence ID" value="KAI3797255.1"/>
    <property type="molecule type" value="Genomic_DNA"/>
</dbReference>
<reference evidence="2" key="1">
    <citation type="journal article" date="2022" name="Mol. Ecol. Resour.">
        <title>The genomes of chicory, endive, great burdock and yacon provide insights into Asteraceae palaeo-polyploidization history and plant inulin production.</title>
        <authorList>
            <person name="Fan W."/>
            <person name="Wang S."/>
            <person name="Wang H."/>
            <person name="Wang A."/>
            <person name="Jiang F."/>
            <person name="Liu H."/>
            <person name="Zhao H."/>
            <person name="Xu D."/>
            <person name="Zhang Y."/>
        </authorList>
    </citation>
    <scope>NUCLEOTIDE SEQUENCE [LARGE SCALE GENOMIC DNA]</scope>
    <source>
        <strain evidence="2">cv. Yunnan</strain>
    </source>
</reference>
<accession>A0ACB9HQ55</accession>
<keyword evidence="2" id="KW-1185">Reference proteome</keyword>
<evidence type="ECO:0000313" key="2">
    <source>
        <dbReference type="Proteomes" id="UP001056120"/>
    </source>
</evidence>
<sequence>MNWKAFLGFDAKFVFSGDIQHPATLIWRCSLDQVKNVENWEDLLGDITDDEIIEVEDKEEEEENEEEEKKENKDKKEMMKEKGFIQEVQSDLPKYETADGKTIDVELPVDCSALAMRAEAMKEIEKEKPFKP</sequence>
<organism evidence="1 2">
    <name type="scientific">Smallanthus sonchifolius</name>
    <dbReference type="NCBI Taxonomy" id="185202"/>
    <lineage>
        <taxon>Eukaryota</taxon>
        <taxon>Viridiplantae</taxon>
        <taxon>Streptophyta</taxon>
        <taxon>Embryophyta</taxon>
        <taxon>Tracheophyta</taxon>
        <taxon>Spermatophyta</taxon>
        <taxon>Magnoliopsida</taxon>
        <taxon>eudicotyledons</taxon>
        <taxon>Gunneridae</taxon>
        <taxon>Pentapetalae</taxon>
        <taxon>asterids</taxon>
        <taxon>campanulids</taxon>
        <taxon>Asterales</taxon>
        <taxon>Asteraceae</taxon>
        <taxon>Asteroideae</taxon>
        <taxon>Heliantheae alliance</taxon>
        <taxon>Millerieae</taxon>
        <taxon>Smallanthus</taxon>
    </lineage>
</organism>
<gene>
    <name evidence="1" type="ORF">L1987_32510</name>
</gene>
<evidence type="ECO:0000313" key="1">
    <source>
        <dbReference type="EMBL" id="KAI3797255.1"/>
    </source>
</evidence>
<protein>
    <submittedName>
        <fullName evidence="1">Uncharacterized protein</fullName>
    </submittedName>
</protein>
<dbReference type="Proteomes" id="UP001056120">
    <property type="component" value="Linkage Group LG11"/>
</dbReference>
<name>A0ACB9HQ55_9ASTR</name>
<proteinExistence type="predicted"/>
<reference evidence="1 2" key="2">
    <citation type="journal article" date="2022" name="Mol. Ecol. Resour.">
        <title>The genomes of chicory, endive, great burdock and yacon provide insights into Asteraceae paleo-polyploidization history and plant inulin production.</title>
        <authorList>
            <person name="Fan W."/>
            <person name="Wang S."/>
            <person name="Wang H."/>
            <person name="Wang A."/>
            <person name="Jiang F."/>
            <person name="Liu H."/>
            <person name="Zhao H."/>
            <person name="Xu D."/>
            <person name="Zhang Y."/>
        </authorList>
    </citation>
    <scope>NUCLEOTIDE SEQUENCE [LARGE SCALE GENOMIC DNA]</scope>
    <source>
        <strain evidence="2">cv. Yunnan</strain>
        <tissue evidence="1">Leaves</tissue>
    </source>
</reference>
<comment type="caution">
    <text evidence="1">The sequence shown here is derived from an EMBL/GenBank/DDBJ whole genome shotgun (WGS) entry which is preliminary data.</text>
</comment>